<organism evidence="6 7">
    <name type="scientific">Lactococcus muris</name>
    <dbReference type="NCBI Taxonomy" id="2941330"/>
    <lineage>
        <taxon>Bacteria</taxon>
        <taxon>Bacillati</taxon>
        <taxon>Bacillota</taxon>
        <taxon>Bacilli</taxon>
        <taxon>Lactobacillales</taxon>
        <taxon>Streptococcaceae</taxon>
        <taxon>Lactococcus</taxon>
    </lineage>
</organism>
<evidence type="ECO:0000256" key="2">
    <source>
        <dbReference type="ARBA" id="ARBA00022723"/>
    </source>
</evidence>
<keyword evidence="2" id="KW-0479">Metal-binding</keyword>
<evidence type="ECO:0000256" key="3">
    <source>
        <dbReference type="ARBA" id="ARBA00022801"/>
    </source>
</evidence>
<evidence type="ECO:0000256" key="1">
    <source>
        <dbReference type="ARBA" id="ARBA00001947"/>
    </source>
</evidence>
<dbReference type="PANTHER" id="PTHR46233:SF3">
    <property type="entry name" value="HYDROXYACYLGLUTATHIONE HYDROLASE GLOC"/>
    <property type="match status" value="1"/>
</dbReference>
<feature type="domain" description="Metallo-beta-lactamase" evidence="5">
    <location>
        <begin position="12"/>
        <end position="192"/>
    </location>
</feature>
<evidence type="ECO:0000256" key="4">
    <source>
        <dbReference type="ARBA" id="ARBA00022833"/>
    </source>
</evidence>
<dbReference type="InterPro" id="IPR001279">
    <property type="entry name" value="Metallo-B-lactamas"/>
</dbReference>
<keyword evidence="4" id="KW-0862">Zinc</keyword>
<dbReference type="InterPro" id="IPR051453">
    <property type="entry name" value="MBL_Glyoxalase_II"/>
</dbReference>
<comment type="cofactor">
    <cofactor evidence="1">
        <name>Zn(2+)</name>
        <dbReference type="ChEBI" id="CHEBI:29105"/>
    </cofactor>
</comment>
<keyword evidence="7" id="KW-1185">Reference proteome</keyword>
<dbReference type="InterPro" id="IPR036866">
    <property type="entry name" value="RibonucZ/Hydroxyglut_hydro"/>
</dbReference>
<dbReference type="CDD" id="cd06262">
    <property type="entry name" value="metallo-hydrolase-like_MBL-fold"/>
    <property type="match status" value="1"/>
</dbReference>
<comment type="caution">
    <text evidence="6">The sequence shown here is derived from an EMBL/GenBank/DDBJ whole genome shotgun (WGS) entry which is preliminary data.</text>
</comment>
<evidence type="ECO:0000313" key="7">
    <source>
        <dbReference type="Proteomes" id="UP001565242"/>
    </source>
</evidence>
<dbReference type="Proteomes" id="UP001565242">
    <property type="component" value="Unassembled WGS sequence"/>
</dbReference>
<dbReference type="Gene3D" id="3.60.15.10">
    <property type="entry name" value="Ribonuclease Z/Hydroxyacylglutathione hydrolase-like"/>
    <property type="match status" value="1"/>
</dbReference>
<reference evidence="6 7" key="1">
    <citation type="submission" date="2024-03" db="EMBL/GenBank/DDBJ databases">
        <title>Mouse gut bacterial collection (mGBC) of GemPharmatech.</title>
        <authorList>
            <person name="He Y."/>
            <person name="Dong L."/>
            <person name="Wu D."/>
            <person name="Gao X."/>
            <person name="Lin Z."/>
        </authorList>
    </citation>
    <scope>NUCLEOTIDE SEQUENCE [LARGE SCALE GENOMIC DNA]</scope>
    <source>
        <strain evidence="6 7">20-218</strain>
    </source>
</reference>
<protein>
    <submittedName>
        <fullName evidence="6">MBL fold metallo-hydrolase</fullName>
    </submittedName>
</protein>
<sequence length="208" mass="23050">MKINKIVSEIAQENAYILSNSTFSLLIDPGSQPDKILEKLKEINKPLAAILLTHAHFDHIMGLDTIKEAYPKALVLLHESEKDWLTHPELNASASMMGKPVTCKTIVDEYYSCNTPYNFSGLEFSVQHTPGHSPGGVSFVFEQEGIVFSGDALFSGSIGRTDLIGGNHEQLLHSIKQELFSLPDDYIVYPGHGPNTTIGKEKLYNPFF</sequence>
<gene>
    <name evidence="6" type="ORF">AALM99_03065</name>
</gene>
<accession>A0ABV4DBB4</accession>
<dbReference type="PANTHER" id="PTHR46233">
    <property type="entry name" value="HYDROXYACYLGLUTATHIONE HYDROLASE GLOC"/>
    <property type="match status" value="1"/>
</dbReference>
<evidence type="ECO:0000259" key="5">
    <source>
        <dbReference type="SMART" id="SM00849"/>
    </source>
</evidence>
<dbReference type="EMBL" id="JBCLSQ010000005">
    <property type="protein sequence ID" value="MEY8537430.1"/>
    <property type="molecule type" value="Genomic_DNA"/>
</dbReference>
<proteinExistence type="predicted"/>
<dbReference type="SUPFAM" id="SSF56281">
    <property type="entry name" value="Metallo-hydrolase/oxidoreductase"/>
    <property type="match status" value="1"/>
</dbReference>
<evidence type="ECO:0000313" key="6">
    <source>
        <dbReference type="EMBL" id="MEY8537430.1"/>
    </source>
</evidence>
<keyword evidence="3" id="KW-0378">Hydrolase</keyword>
<dbReference type="Pfam" id="PF00753">
    <property type="entry name" value="Lactamase_B"/>
    <property type="match status" value="1"/>
</dbReference>
<dbReference type="RefSeq" id="WP_251423794.1">
    <property type="nucleotide sequence ID" value="NZ_BAAFQO010000016.1"/>
</dbReference>
<name>A0ABV4DBB4_9LACT</name>
<dbReference type="SMART" id="SM00849">
    <property type="entry name" value="Lactamase_B"/>
    <property type="match status" value="1"/>
</dbReference>